<sequence>MLKKHHVKKGAKLSLNLFAISLVAVSLIGSYIGLRGHRKPVTRVPSQSYQNVSFLSQAQDQMSLEGWFLPASSTNVAIIAHGWGGNRETFLDLAQYLQRNGINVLTFDMRGGTGQNSYGQREAGDIAGAVRWLIDNKQFTSRNIVLIGNSMGGAASIDYAVNHPQIRGLILISSVIDLKHTKRYYAQSLGLIFPAVYAAGVSLSERIFYGVSPTNPIKIFDRLAMPVLVLHGVNDVKSPIADVYSLQKKAMQKVRFEIVSDGSHTFFADKDRQQSYVYSQKIVDFIRSIKD</sequence>
<evidence type="ECO:0000313" key="5">
    <source>
        <dbReference type="Proteomes" id="UP000316253"/>
    </source>
</evidence>
<dbReference type="AlphaFoldDB" id="A0A554JBB6"/>
<reference evidence="4 5" key="1">
    <citation type="submission" date="2017-08" db="EMBL/GenBank/DDBJ databases">
        <title>Mechanisms for carbon and nitrogen cycling indicate functional differentiation within the Candidate Phyla Radiation.</title>
        <authorList>
            <person name="Danczak R.E."/>
            <person name="Johnston M.D."/>
            <person name="Kenah C."/>
            <person name="Slattery M."/>
            <person name="Wrighton K.C."/>
            <person name="Wilkins M.J."/>
        </authorList>
    </citation>
    <scope>NUCLEOTIDE SEQUENCE [LARGE SCALE GENOMIC DNA]</scope>
    <source>
        <strain evidence="4">Gr01-1014_85</strain>
    </source>
</reference>
<proteinExistence type="predicted"/>
<evidence type="ECO:0000259" key="2">
    <source>
        <dbReference type="Pfam" id="PF01738"/>
    </source>
</evidence>
<dbReference type="PANTHER" id="PTHR12277">
    <property type="entry name" value="ALPHA/BETA HYDROLASE DOMAIN-CONTAINING PROTEIN"/>
    <property type="match status" value="1"/>
</dbReference>
<gene>
    <name evidence="4" type="ORF">CEO22_387</name>
</gene>
<keyword evidence="1" id="KW-1133">Transmembrane helix</keyword>
<feature type="domain" description="Dienelactone hydrolase" evidence="2">
    <location>
        <begin position="207"/>
        <end position="277"/>
    </location>
</feature>
<evidence type="ECO:0000259" key="3">
    <source>
        <dbReference type="Pfam" id="PF12146"/>
    </source>
</evidence>
<dbReference type="GO" id="GO:0016787">
    <property type="term" value="F:hydrolase activity"/>
    <property type="evidence" value="ECO:0007669"/>
    <property type="project" value="UniProtKB-KW"/>
</dbReference>
<dbReference type="InterPro" id="IPR002925">
    <property type="entry name" value="Dienelactn_hydro"/>
</dbReference>
<keyword evidence="1" id="KW-0472">Membrane</keyword>
<keyword evidence="1" id="KW-0812">Transmembrane</keyword>
<feature type="transmembrane region" description="Helical" evidence="1">
    <location>
        <begin position="12"/>
        <end position="34"/>
    </location>
</feature>
<dbReference type="InterPro" id="IPR029058">
    <property type="entry name" value="AB_hydrolase_fold"/>
</dbReference>
<name>A0A554JBB6_9BACT</name>
<feature type="domain" description="Serine aminopeptidase S33" evidence="3">
    <location>
        <begin position="75"/>
        <end position="197"/>
    </location>
</feature>
<dbReference type="Proteomes" id="UP000316253">
    <property type="component" value="Unassembled WGS sequence"/>
</dbReference>
<keyword evidence="4" id="KW-0378">Hydrolase</keyword>
<organism evidence="4 5">
    <name type="scientific">Candidatus Berkelbacteria bacterium Gr01-1014_85</name>
    <dbReference type="NCBI Taxonomy" id="2017150"/>
    <lineage>
        <taxon>Bacteria</taxon>
        <taxon>Candidatus Berkelbacteria</taxon>
    </lineage>
</organism>
<protein>
    <submittedName>
        <fullName evidence="4">Alpha/beta hydrolase</fullName>
    </submittedName>
</protein>
<evidence type="ECO:0000256" key="1">
    <source>
        <dbReference type="SAM" id="Phobius"/>
    </source>
</evidence>
<dbReference type="PANTHER" id="PTHR12277:SF79">
    <property type="entry name" value="XAA-PRO DIPEPTIDYL-PEPTIDASE-RELATED"/>
    <property type="match status" value="1"/>
</dbReference>
<evidence type="ECO:0000313" key="4">
    <source>
        <dbReference type="EMBL" id="TSC65675.1"/>
    </source>
</evidence>
<dbReference type="Pfam" id="PF01738">
    <property type="entry name" value="DLH"/>
    <property type="match status" value="1"/>
</dbReference>
<accession>A0A554JBB6</accession>
<dbReference type="InterPro" id="IPR022742">
    <property type="entry name" value="Hydrolase_4"/>
</dbReference>
<dbReference type="SUPFAM" id="SSF53474">
    <property type="entry name" value="alpha/beta-Hydrolases"/>
    <property type="match status" value="1"/>
</dbReference>
<dbReference type="Gene3D" id="3.40.50.1820">
    <property type="entry name" value="alpha/beta hydrolase"/>
    <property type="match status" value="1"/>
</dbReference>
<dbReference type="EMBL" id="VMFD01000032">
    <property type="protein sequence ID" value="TSC65675.1"/>
    <property type="molecule type" value="Genomic_DNA"/>
</dbReference>
<dbReference type="Pfam" id="PF12146">
    <property type="entry name" value="Hydrolase_4"/>
    <property type="match status" value="1"/>
</dbReference>
<comment type="caution">
    <text evidence="4">The sequence shown here is derived from an EMBL/GenBank/DDBJ whole genome shotgun (WGS) entry which is preliminary data.</text>
</comment>